<dbReference type="PANTHER" id="PTHR11741:SF0">
    <property type="entry name" value="ELONGATION FACTOR TS, MITOCHONDRIAL"/>
    <property type="match status" value="1"/>
</dbReference>
<dbReference type="GO" id="GO:0005739">
    <property type="term" value="C:mitochondrion"/>
    <property type="evidence" value="ECO:0007669"/>
    <property type="project" value="UniProtKB-SubCell"/>
</dbReference>
<accession>A0A8S0V9V7</accession>
<dbReference type="InterPro" id="IPR036402">
    <property type="entry name" value="EF-Ts_dimer_sf"/>
</dbReference>
<reference evidence="6 7" key="1">
    <citation type="submission" date="2019-12" db="EMBL/GenBank/DDBJ databases">
        <authorList>
            <person name="Alioto T."/>
            <person name="Alioto T."/>
            <person name="Gomez Garrido J."/>
        </authorList>
    </citation>
    <scope>NUCLEOTIDE SEQUENCE [LARGE SCALE GENOMIC DNA]</scope>
</reference>
<name>A0A8S0V9V7_OLEEU</name>
<gene>
    <name evidence="3" type="primary">EFTS</name>
    <name evidence="6" type="ORF">OLEA9_A079707</name>
</gene>
<evidence type="ECO:0000256" key="4">
    <source>
        <dbReference type="SAM" id="MobiDB-lite"/>
    </source>
</evidence>
<keyword evidence="2 3" id="KW-0648">Protein biosynthesis</keyword>
<dbReference type="SUPFAM" id="SSF54713">
    <property type="entry name" value="Elongation factor Ts (EF-Ts), dimerisation domain"/>
    <property type="match status" value="1"/>
</dbReference>
<evidence type="ECO:0000256" key="3">
    <source>
        <dbReference type="HAMAP-Rule" id="MF_03135"/>
    </source>
</evidence>
<feature type="domain" description="Translation elongation factor EFTs/EF1B dimerisation" evidence="5">
    <location>
        <begin position="31"/>
        <end position="199"/>
    </location>
</feature>
<dbReference type="Gene3D" id="3.30.479.20">
    <property type="entry name" value="Elongation factor Ts, dimerisation domain"/>
    <property type="match status" value="2"/>
</dbReference>
<dbReference type="Gramene" id="OE9A079707T1">
    <property type="protein sequence ID" value="OE9A079707C1"/>
    <property type="gene ID" value="OE9A079707"/>
</dbReference>
<dbReference type="GO" id="GO:0003746">
    <property type="term" value="F:translation elongation factor activity"/>
    <property type="evidence" value="ECO:0007669"/>
    <property type="project" value="UniProtKB-UniRule"/>
</dbReference>
<organism evidence="6 7">
    <name type="scientific">Olea europaea subsp. europaea</name>
    <dbReference type="NCBI Taxonomy" id="158383"/>
    <lineage>
        <taxon>Eukaryota</taxon>
        <taxon>Viridiplantae</taxon>
        <taxon>Streptophyta</taxon>
        <taxon>Embryophyta</taxon>
        <taxon>Tracheophyta</taxon>
        <taxon>Spermatophyta</taxon>
        <taxon>Magnoliopsida</taxon>
        <taxon>eudicotyledons</taxon>
        <taxon>Gunneridae</taxon>
        <taxon>Pentapetalae</taxon>
        <taxon>asterids</taxon>
        <taxon>lamiids</taxon>
        <taxon>Lamiales</taxon>
        <taxon>Oleaceae</taxon>
        <taxon>Oleeae</taxon>
        <taxon>Olea</taxon>
    </lineage>
</organism>
<evidence type="ECO:0000259" key="5">
    <source>
        <dbReference type="Pfam" id="PF00889"/>
    </source>
</evidence>
<dbReference type="Pfam" id="PF00889">
    <property type="entry name" value="EF_TS"/>
    <property type="match status" value="1"/>
</dbReference>
<protein>
    <recommendedName>
        <fullName evidence="3">Elongation factor Ts, mitochondrial</fullName>
        <shortName evidence="3">EF-Ts</shortName>
        <shortName evidence="3">EF-TsMt</shortName>
    </recommendedName>
</protein>
<dbReference type="PANTHER" id="PTHR11741">
    <property type="entry name" value="ELONGATION FACTOR TS"/>
    <property type="match status" value="1"/>
</dbReference>
<comment type="similarity">
    <text evidence="3">Belongs to the EF-Ts family.</text>
</comment>
<dbReference type="Proteomes" id="UP000594638">
    <property type="component" value="Unassembled WGS sequence"/>
</dbReference>
<proteinExistence type="inferred from homology"/>
<evidence type="ECO:0000313" key="7">
    <source>
        <dbReference type="Proteomes" id="UP000594638"/>
    </source>
</evidence>
<dbReference type="InterPro" id="IPR014039">
    <property type="entry name" value="Transl_elong_EFTs/EF1B_dimer"/>
</dbReference>
<feature type="compositionally biased region" description="Polar residues" evidence="4">
    <location>
        <begin position="215"/>
        <end position="225"/>
    </location>
</feature>
<comment type="function">
    <text evidence="3">Associates with the EF-Tu.GDP complex and induces the exchange of GDP to GTP. It remains bound to the aminoacyl-tRNA.EF-Tu.GTP complex up to the GTP hydrolysis stage on the ribosome.</text>
</comment>
<dbReference type="AlphaFoldDB" id="A0A8S0V9V7"/>
<dbReference type="EMBL" id="CACTIH010009184">
    <property type="protein sequence ID" value="CAA3027011.1"/>
    <property type="molecule type" value="Genomic_DNA"/>
</dbReference>
<dbReference type="OrthoDB" id="277235at2759"/>
<keyword evidence="7" id="KW-1185">Reference proteome</keyword>
<keyword evidence="3" id="KW-0496">Mitochondrion</keyword>
<comment type="caution">
    <text evidence="6">The sequence shown here is derived from an EMBL/GenBank/DDBJ whole genome shotgun (WGS) entry which is preliminary data.</text>
</comment>
<dbReference type="HAMAP" id="MF_00050">
    <property type="entry name" value="EF_Ts"/>
    <property type="match status" value="1"/>
</dbReference>
<evidence type="ECO:0000256" key="2">
    <source>
        <dbReference type="ARBA" id="ARBA00022917"/>
    </source>
</evidence>
<evidence type="ECO:0000313" key="6">
    <source>
        <dbReference type="EMBL" id="CAA3027011.1"/>
    </source>
</evidence>
<evidence type="ECO:0000256" key="1">
    <source>
        <dbReference type="ARBA" id="ARBA00022768"/>
    </source>
</evidence>
<sequence length="225" mass="24612">MIEMGFTRGVKRPTEMLSESLLALAQNKEKAVVVELNCETNFVARNEIFQYMALSLAKSPLLLEGSKQSSCTMLVAPECLEMNLEHPKLNGEKTVQNAITVLAAMTGENVKLGGAFTMFVPSYGVLSTYLHQSPQPGVGHITGLLSLEVEDQNAPRDAAQRVGSEIAMHVVAAKPLFLAKEDVSSDALGHEHEILKSQEYMLPDLQEGQEKMSKNDPSSSIYMED</sequence>
<feature type="region of interest" description="Disordered" evidence="4">
    <location>
        <begin position="199"/>
        <end position="225"/>
    </location>
</feature>
<dbReference type="InterPro" id="IPR001816">
    <property type="entry name" value="Transl_elong_EFTs/EF1B"/>
</dbReference>
<keyword evidence="1 3" id="KW-0251">Elongation factor</keyword>
<comment type="subcellular location">
    <subcellularLocation>
        <location evidence="3">Mitochondrion</location>
    </subcellularLocation>
</comment>
<dbReference type="GO" id="GO:0070125">
    <property type="term" value="P:mitochondrial translational elongation"/>
    <property type="evidence" value="ECO:0007669"/>
    <property type="project" value="TreeGrafter"/>
</dbReference>